<keyword evidence="4" id="KW-0805">Transcription regulation</keyword>
<dbReference type="EMBL" id="VZSY01000802">
    <property type="protein sequence ID" value="NXA12715.1"/>
    <property type="molecule type" value="Genomic_DNA"/>
</dbReference>
<dbReference type="PANTHER" id="PTHR47279">
    <property type="entry name" value="TRANSCRIPTION FACTOR SOX-30"/>
    <property type="match status" value="1"/>
</dbReference>
<dbReference type="Gene3D" id="1.10.30.10">
    <property type="entry name" value="High mobility group box domain"/>
    <property type="match status" value="1"/>
</dbReference>
<keyword evidence="3" id="KW-0678">Repressor</keyword>
<gene>
    <name evidence="15" type="primary">Sox30</name>
    <name evidence="15" type="ORF">SAPAEN_R01036</name>
</gene>
<comment type="caution">
    <text evidence="15">The sequence shown here is derived from an EMBL/GenBank/DDBJ whole genome shotgun (WGS) entry which is preliminary data.</text>
</comment>
<evidence type="ECO:0000256" key="13">
    <source>
        <dbReference type="SAM" id="MobiDB-lite"/>
    </source>
</evidence>
<dbReference type="InterPro" id="IPR036910">
    <property type="entry name" value="HMG_box_dom_sf"/>
</dbReference>
<keyword evidence="8 12" id="KW-0539">Nucleus</keyword>
<dbReference type="Proteomes" id="UP000589485">
    <property type="component" value="Unassembled WGS sequence"/>
</dbReference>
<evidence type="ECO:0000256" key="11">
    <source>
        <dbReference type="ARBA" id="ARBA00070331"/>
    </source>
</evidence>
<comment type="function">
    <text evidence="9">Acts both as a transcriptional activator and a repressor. Binds to the DNA sequence 5'-ACAAT-3' and shows a preference for guanine residues surrounding this core motif. Binds to its own promoter and activates its own transcription. Required to activate the expression of postmeiotic genes involved in spermiogenesis. Binds to the promoter region of CTNNB1 and represses its transcription which leads to inhibition of Wnt signaling. Also inhibits Wnt signaling by binding to the CTNNB1 protein, preventing interaction of CTNNB1 with TCF7L2/TCF4.</text>
</comment>
<keyword evidence="2" id="KW-0963">Cytoplasm</keyword>
<keyword evidence="7" id="KW-0804">Transcription</keyword>
<dbReference type="GO" id="GO:1990837">
    <property type="term" value="F:sequence-specific double-stranded DNA binding"/>
    <property type="evidence" value="ECO:0007669"/>
    <property type="project" value="TreeGrafter"/>
</dbReference>
<evidence type="ECO:0000256" key="9">
    <source>
        <dbReference type="ARBA" id="ARBA00054217"/>
    </source>
</evidence>
<dbReference type="CDD" id="cd22033">
    <property type="entry name" value="HMG-box_SoxH_SOX30"/>
    <property type="match status" value="1"/>
</dbReference>
<dbReference type="GO" id="GO:0001228">
    <property type="term" value="F:DNA-binding transcription activator activity, RNA polymerase II-specific"/>
    <property type="evidence" value="ECO:0007669"/>
    <property type="project" value="UniProtKB-ARBA"/>
</dbReference>
<dbReference type="AlphaFoldDB" id="A0A7K7T766"/>
<keyword evidence="5 12" id="KW-0238">DNA-binding</keyword>
<name>A0A7K7T766_9TYRA</name>
<feature type="non-terminal residue" evidence="15">
    <location>
        <position position="508"/>
    </location>
</feature>
<evidence type="ECO:0000256" key="4">
    <source>
        <dbReference type="ARBA" id="ARBA00023015"/>
    </source>
</evidence>
<feature type="region of interest" description="Disordered" evidence="13">
    <location>
        <begin position="1"/>
        <end position="25"/>
    </location>
</feature>
<feature type="compositionally biased region" description="Basic and acidic residues" evidence="13">
    <location>
        <begin position="1"/>
        <end position="18"/>
    </location>
</feature>
<feature type="domain" description="HMG box" evidence="14">
    <location>
        <begin position="102"/>
        <end position="170"/>
    </location>
</feature>
<accession>A0A7K7T766</accession>
<protein>
    <recommendedName>
        <fullName evidence="11">Transcription factor SOX-30</fullName>
    </recommendedName>
</protein>
<comment type="subunit">
    <text evidence="10">Interacts with CTNNB1, competitively inhibiting CTNNB1-TCF7L2/TCF4 interaction.</text>
</comment>
<sequence length="508" mass="55686">PAQANPDDRKVQRCEERGCPPGDQNIPVVFHSLPSRSHVQVQGPQPSQLIHVTPVPVKQAPLQLQPLLQPPKIETKNVPLTVLPSDSGMPDTPFSKTKSGRVKRPMNAFMVWARIHRAAVAKANPGANNAEISVQLGLEWSKLTEEQKQPYYDEANKIKLRHREEFPGWVYQPNKKKCFPPPASAVFSGTSQNTITTSPAATRPFPSLVYSFANPNVKNTIGHPVCEFSVSPAIRLPASSSQHARPVTLFQTTGVSTTSVAVPVPTLPLRPIISSQHFAKPAQTEAFASSGLNFSVKKPTPIFAESFSRNPSNITNTNGRFSVSNSEAPGIPIFPRAIPLPQVTPFIPSPSYVSAPIVQPASLFGGSQFPFCHPSFVPGPRCFPSSTFSLRPPFGYGNFPSSVPQCFGFYEQRNQRQEVIFSALDEDYPFRRYSGESIHGDQHICESPEVVPCQSSCNEERSLSPLPQLDVEVVEEVLPSSPSTPSSTYIINVTDSDEEEDVKLFQVL</sequence>
<dbReference type="OrthoDB" id="6247875at2759"/>
<proteinExistence type="predicted"/>
<dbReference type="PROSITE" id="PS50118">
    <property type="entry name" value="HMG_BOX_2"/>
    <property type="match status" value="1"/>
</dbReference>
<dbReference type="InterPro" id="IPR009071">
    <property type="entry name" value="HMG_box_dom"/>
</dbReference>
<reference evidence="15 16" key="1">
    <citation type="submission" date="2019-09" db="EMBL/GenBank/DDBJ databases">
        <title>Bird 10,000 Genomes (B10K) Project - Family phase.</title>
        <authorList>
            <person name="Zhang G."/>
        </authorList>
    </citation>
    <scope>NUCLEOTIDE SEQUENCE [LARGE SCALE GENOMIC DNA]</scope>
    <source>
        <strain evidence="15">B10K-DU-030-41</strain>
        <tissue evidence="15">Muscle</tissue>
    </source>
</reference>
<evidence type="ECO:0000313" key="15">
    <source>
        <dbReference type="EMBL" id="NXA12715.1"/>
    </source>
</evidence>
<dbReference type="SUPFAM" id="SSF47095">
    <property type="entry name" value="HMG-box"/>
    <property type="match status" value="1"/>
</dbReference>
<evidence type="ECO:0000313" key="16">
    <source>
        <dbReference type="Proteomes" id="UP000589485"/>
    </source>
</evidence>
<dbReference type="PANTHER" id="PTHR47279:SF1">
    <property type="entry name" value="TRANSCRIPTION FACTOR SOX-30"/>
    <property type="match status" value="1"/>
</dbReference>
<feature type="DNA-binding region" description="HMG box" evidence="12">
    <location>
        <begin position="102"/>
        <end position="170"/>
    </location>
</feature>
<dbReference type="FunFam" id="1.10.30.10:FF:000027">
    <property type="entry name" value="Transcription factor SOX-30"/>
    <property type="match status" value="1"/>
</dbReference>
<dbReference type="SMART" id="SM00398">
    <property type="entry name" value="HMG"/>
    <property type="match status" value="1"/>
</dbReference>
<dbReference type="InterPro" id="IPR052856">
    <property type="entry name" value="SOX30_TF"/>
</dbReference>
<feature type="region of interest" description="Disordered" evidence="13">
    <location>
        <begin position="81"/>
        <end position="100"/>
    </location>
</feature>
<comment type="subcellular location">
    <subcellularLocation>
        <location evidence="1">Cytoplasm</location>
    </subcellularLocation>
</comment>
<evidence type="ECO:0000256" key="6">
    <source>
        <dbReference type="ARBA" id="ARBA00023159"/>
    </source>
</evidence>
<evidence type="ECO:0000256" key="12">
    <source>
        <dbReference type="PROSITE-ProRule" id="PRU00267"/>
    </source>
</evidence>
<evidence type="ECO:0000256" key="5">
    <source>
        <dbReference type="ARBA" id="ARBA00023125"/>
    </source>
</evidence>
<feature type="non-terminal residue" evidence="15">
    <location>
        <position position="1"/>
    </location>
</feature>
<dbReference type="GO" id="GO:0005737">
    <property type="term" value="C:cytoplasm"/>
    <property type="evidence" value="ECO:0007669"/>
    <property type="project" value="UniProtKB-SubCell"/>
</dbReference>
<evidence type="ECO:0000256" key="3">
    <source>
        <dbReference type="ARBA" id="ARBA00022491"/>
    </source>
</evidence>
<dbReference type="GO" id="GO:0005634">
    <property type="term" value="C:nucleus"/>
    <property type="evidence" value="ECO:0007669"/>
    <property type="project" value="UniProtKB-UniRule"/>
</dbReference>
<evidence type="ECO:0000256" key="2">
    <source>
        <dbReference type="ARBA" id="ARBA00022490"/>
    </source>
</evidence>
<organism evidence="15 16">
    <name type="scientific">Sapayoa aenigma</name>
    <name type="common">broad-billed sapayoa</name>
    <dbReference type="NCBI Taxonomy" id="239371"/>
    <lineage>
        <taxon>Eukaryota</taxon>
        <taxon>Metazoa</taxon>
        <taxon>Chordata</taxon>
        <taxon>Craniata</taxon>
        <taxon>Vertebrata</taxon>
        <taxon>Euteleostomi</taxon>
        <taxon>Archelosauria</taxon>
        <taxon>Archosauria</taxon>
        <taxon>Dinosauria</taxon>
        <taxon>Saurischia</taxon>
        <taxon>Theropoda</taxon>
        <taxon>Coelurosauria</taxon>
        <taxon>Aves</taxon>
        <taxon>Neognathae</taxon>
        <taxon>Neoaves</taxon>
        <taxon>Telluraves</taxon>
        <taxon>Australaves</taxon>
        <taxon>Passeriformes</taxon>
        <taxon>Tyrannidae</taxon>
        <taxon>Sapayoa</taxon>
    </lineage>
</organism>
<evidence type="ECO:0000256" key="1">
    <source>
        <dbReference type="ARBA" id="ARBA00004496"/>
    </source>
</evidence>
<evidence type="ECO:0000256" key="8">
    <source>
        <dbReference type="ARBA" id="ARBA00023242"/>
    </source>
</evidence>
<evidence type="ECO:0000259" key="14">
    <source>
        <dbReference type="PROSITE" id="PS50118"/>
    </source>
</evidence>
<keyword evidence="16" id="KW-1185">Reference proteome</keyword>
<evidence type="ECO:0000256" key="10">
    <source>
        <dbReference type="ARBA" id="ARBA00063959"/>
    </source>
</evidence>
<evidence type="ECO:0000256" key="7">
    <source>
        <dbReference type="ARBA" id="ARBA00023163"/>
    </source>
</evidence>
<dbReference type="Pfam" id="PF00505">
    <property type="entry name" value="HMG_box"/>
    <property type="match status" value="1"/>
</dbReference>
<keyword evidence="6" id="KW-0010">Activator</keyword>